<gene>
    <name evidence="1" type="ORF">NCTC12120_03947</name>
</gene>
<name>A0A2X3J7F5_9ENTR</name>
<organism evidence="1 2">
    <name type="scientific">Cedecea neteri</name>
    <dbReference type="NCBI Taxonomy" id="158822"/>
    <lineage>
        <taxon>Bacteria</taxon>
        <taxon>Pseudomonadati</taxon>
        <taxon>Pseudomonadota</taxon>
        <taxon>Gammaproteobacteria</taxon>
        <taxon>Enterobacterales</taxon>
        <taxon>Enterobacteriaceae</taxon>
        <taxon>Cedecea</taxon>
    </lineage>
</organism>
<evidence type="ECO:0000313" key="2">
    <source>
        <dbReference type="Proteomes" id="UP000251197"/>
    </source>
</evidence>
<sequence length="61" mass="7186">MYAIFRQANWKVEVLQKGLSEKGEAVYYIFMPANEQVIEDIITKDKNSAWLRDTLTQLQHL</sequence>
<accession>A0A2X3J7F5</accession>
<dbReference type="EMBL" id="UAVU01000005">
    <property type="protein sequence ID" value="SQC90805.1"/>
    <property type="molecule type" value="Genomic_DNA"/>
</dbReference>
<protein>
    <submittedName>
        <fullName evidence="1">Uncharacterized protein</fullName>
    </submittedName>
</protein>
<evidence type="ECO:0000313" key="1">
    <source>
        <dbReference type="EMBL" id="SQC90805.1"/>
    </source>
</evidence>
<dbReference type="Proteomes" id="UP000251197">
    <property type="component" value="Unassembled WGS sequence"/>
</dbReference>
<dbReference type="AlphaFoldDB" id="A0A2X3J7F5"/>
<proteinExistence type="predicted"/>
<reference evidence="1 2" key="1">
    <citation type="submission" date="2018-06" db="EMBL/GenBank/DDBJ databases">
        <authorList>
            <consortium name="Pathogen Informatics"/>
            <person name="Doyle S."/>
        </authorList>
    </citation>
    <scope>NUCLEOTIDE SEQUENCE [LARGE SCALE GENOMIC DNA]</scope>
    <source>
        <strain evidence="1 2">NCTC12120</strain>
    </source>
</reference>